<gene>
    <name evidence="1" type="ORF">LIZ82_10240</name>
</gene>
<protein>
    <submittedName>
        <fullName evidence="1">Uncharacterized protein</fullName>
    </submittedName>
</protein>
<evidence type="ECO:0000313" key="1">
    <source>
        <dbReference type="EMBL" id="MCB6961260.1"/>
    </source>
</evidence>
<name>A0AAW4UJI5_9FIRM</name>
<dbReference type="RefSeq" id="WP_306783196.1">
    <property type="nucleotide sequence ID" value="NZ_JAJCHR010000029.1"/>
</dbReference>
<comment type="caution">
    <text evidence="1">The sequence shown here is derived from an EMBL/GenBank/DDBJ whole genome shotgun (WGS) entry which is preliminary data.</text>
</comment>
<evidence type="ECO:0000313" key="2">
    <source>
        <dbReference type="Proteomes" id="UP001197741"/>
    </source>
</evidence>
<accession>A0AAW4UJI5</accession>
<proteinExistence type="predicted"/>
<dbReference type="EMBL" id="JAJCJQ010000015">
    <property type="protein sequence ID" value="MCB6961260.1"/>
    <property type="molecule type" value="Genomic_DNA"/>
</dbReference>
<dbReference type="Proteomes" id="UP001197741">
    <property type="component" value="Unassembled WGS sequence"/>
</dbReference>
<reference evidence="1" key="1">
    <citation type="submission" date="2021-10" db="EMBL/GenBank/DDBJ databases">
        <title>Collection of gut derived symbiotic bacterial strains cultured from healthy donors.</title>
        <authorList>
            <person name="Lin H."/>
            <person name="Littmann E."/>
            <person name="Kohout C."/>
            <person name="Pamer E.G."/>
        </authorList>
    </citation>
    <scope>NUCLEOTIDE SEQUENCE</scope>
    <source>
        <strain evidence="1">DFI.7.28A</strain>
    </source>
</reference>
<dbReference type="AlphaFoldDB" id="A0AAW4UJI5"/>
<organism evidence="1 2">
    <name type="scientific">Agathobacter rectalis</name>
    <dbReference type="NCBI Taxonomy" id="39491"/>
    <lineage>
        <taxon>Bacteria</taxon>
        <taxon>Bacillati</taxon>
        <taxon>Bacillota</taxon>
        <taxon>Clostridia</taxon>
        <taxon>Lachnospirales</taxon>
        <taxon>Lachnospiraceae</taxon>
        <taxon>Agathobacter</taxon>
    </lineage>
</organism>
<sequence length="114" mass="12509">MKSGGGAVLLRLDFLTVLEDEADIVGAVDDGIFDKQLFIYMRKIQKRKSELIKSVSVALRFIRSSRGLGRKTSGGRLLCADRSGTETSTTSKNAPGIYRGTACQLAKKKGFHLW</sequence>